<dbReference type="KEGG" id="tng:GSTEN00038214G001"/>
<name>Q4RDI2_TETNG</name>
<evidence type="ECO:0000256" key="1">
    <source>
        <dbReference type="SAM" id="MobiDB-lite"/>
    </source>
</evidence>
<proteinExistence type="predicted"/>
<protein>
    <submittedName>
        <fullName evidence="2">(spotted green pufferfish) hypothetical protein</fullName>
    </submittedName>
</protein>
<evidence type="ECO:0000313" key="2">
    <source>
        <dbReference type="EMBL" id="CAG13550.1"/>
    </source>
</evidence>
<sequence>RFTSKKEASTSMKWEAHLGKARQEGRGAKADRETQPCKMER</sequence>
<accession>Q4RDI2</accession>
<organism evidence="2">
    <name type="scientific">Tetraodon nigroviridis</name>
    <name type="common">Spotted green pufferfish</name>
    <name type="synonym">Chelonodon nigroviridis</name>
    <dbReference type="NCBI Taxonomy" id="99883"/>
    <lineage>
        <taxon>Eukaryota</taxon>
        <taxon>Metazoa</taxon>
        <taxon>Chordata</taxon>
        <taxon>Craniata</taxon>
        <taxon>Vertebrata</taxon>
        <taxon>Euteleostomi</taxon>
        <taxon>Actinopterygii</taxon>
        <taxon>Neopterygii</taxon>
        <taxon>Teleostei</taxon>
        <taxon>Neoteleostei</taxon>
        <taxon>Acanthomorphata</taxon>
        <taxon>Eupercaria</taxon>
        <taxon>Tetraodontiformes</taxon>
        <taxon>Tetradontoidea</taxon>
        <taxon>Tetraodontidae</taxon>
        <taxon>Tetraodon</taxon>
    </lineage>
</organism>
<dbReference type="AlphaFoldDB" id="Q4RDI2"/>
<dbReference type="EMBL" id="CAAE01016404">
    <property type="protein sequence ID" value="CAG13550.1"/>
    <property type="molecule type" value="Genomic_DNA"/>
</dbReference>
<gene>
    <name evidence="2" type="ORF">GSTENG00038214001</name>
</gene>
<comment type="caution">
    <text evidence="2">The sequence shown here is derived from an EMBL/GenBank/DDBJ whole genome shotgun (WGS) entry which is preliminary data.</text>
</comment>
<feature type="non-terminal residue" evidence="2">
    <location>
        <position position="1"/>
    </location>
</feature>
<reference evidence="2" key="1">
    <citation type="journal article" date="2004" name="Nature">
        <title>Genome duplication in the teleost fish Tetraodon nigroviridis reveals the early vertebrate proto-karyotype.</title>
        <authorList>
            <person name="Jaillon O."/>
            <person name="Aury J.-M."/>
            <person name="Brunet F."/>
            <person name="Petit J.-L."/>
            <person name="Stange-Thomann N."/>
            <person name="Mauceli E."/>
            <person name="Bouneau L."/>
            <person name="Fischer C."/>
            <person name="Ozouf-Costaz C."/>
            <person name="Bernot A."/>
            <person name="Nicaud S."/>
            <person name="Jaffe D."/>
            <person name="Fisher S."/>
            <person name="Lutfalla G."/>
            <person name="Dossat C."/>
            <person name="Segurens B."/>
            <person name="Dasilva C."/>
            <person name="Salanoubat M."/>
            <person name="Levy M."/>
            <person name="Boudet N."/>
            <person name="Castellano S."/>
            <person name="Anthouard V."/>
            <person name="Jubin C."/>
            <person name="Castelli V."/>
            <person name="Katinka M."/>
            <person name="Vacherie B."/>
            <person name="Biemont C."/>
            <person name="Skalli Z."/>
            <person name="Cattolico L."/>
            <person name="Poulain J."/>
            <person name="De Berardinis V."/>
            <person name="Cruaud C."/>
            <person name="Duprat S."/>
            <person name="Brottier P."/>
            <person name="Coutanceau J.-P."/>
            <person name="Gouzy J."/>
            <person name="Parra G."/>
            <person name="Lardier G."/>
            <person name="Chapple C."/>
            <person name="McKernan K.J."/>
            <person name="McEwan P."/>
            <person name="Bosak S."/>
            <person name="Kellis M."/>
            <person name="Volff J.-N."/>
            <person name="Guigo R."/>
            <person name="Zody M.C."/>
            <person name="Mesirov J."/>
            <person name="Lindblad-Toh K."/>
            <person name="Birren B."/>
            <person name="Nusbaum C."/>
            <person name="Kahn D."/>
            <person name="Robinson-Rechavi M."/>
            <person name="Laudet V."/>
            <person name="Schachter V."/>
            <person name="Quetier F."/>
            <person name="Saurin W."/>
            <person name="Scarpelli C."/>
            <person name="Wincker P."/>
            <person name="Lander E.S."/>
            <person name="Weissenbach J."/>
            <person name="Roest Crollius H."/>
        </authorList>
    </citation>
    <scope>NUCLEOTIDE SEQUENCE [LARGE SCALE GENOMIC DNA]</scope>
</reference>
<feature type="region of interest" description="Disordered" evidence="1">
    <location>
        <begin position="1"/>
        <end position="41"/>
    </location>
</feature>
<reference evidence="2" key="2">
    <citation type="submission" date="2004-02" db="EMBL/GenBank/DDBJ databases">
        <authorList>
            <consortium name="Genoscope"/>
            <consortium name="Whitehead Institute Centre for Genome Research"/>
        </authorList>
    </citation>
    <scope>NUCLEOTIDE SEQUENCE</scope>
</reference>